<evidence type="ECO:0000256" key="4">
    <source>
        <dbReference type="PROSITE-ProRule" id="PRU00175"/>
    </source>
</evidence>
<evidence type="ECO:0000259" key="6">
    <source>
        <dbReference type="PROSITE" id="PS50089"/>
    </source>
</evidence>
<sequence>MATLYEVEHNIQEEEPRPAPDRRINMSTFVSFMETLHASVIEEPHNNPHATPTPADNTAAYRLVQDQMTTLHSTAPTQNNRDFLEDLIQEIGYYIDDPPKLLPSVSQDFLDNLDRVRKQSLTKDDDCAICKMPFLEDEYPLVVELPCQGKHRFDLECVSPWLRSMGTCPMCRDEMDKKKEPAVVEEVGSDEDVDQMYA</sequence>
<keyword evidence="1" id="KW-0479">Metal-binding</keyword>
<protein>
    <submittedName>
        <fullName evidence="7">RING finger protein</fullName>
    </submittedName>
</protein>
<dbReference type="PANTHER" id="PTHR15710">
    <property type="entry name" value="E3 UBIQUITIN-PROTEIN LIGASE PRAJA"/>
    <property type="match status" value="1"/>
</dbReference>
<evidence type="ECO:0000256" key="1">
    <source>
        <dbReference type="ARBA" id="ARBA00022723"/>
    </source>
</evidence>
<dbReference type="EMBL" id="JAVFKD010000004">
    <property type="protein sequence ID" value="KAK5995194.1"/>
    <property type="molecule type" value="Genomic_DNA"/>
</dbReference>
<evidence type="ECO:0000256" key="3">
    <source>
        <dbReference type="ARBA" id="ARBA00022833"/>
    </source>
</evidence>
<organism evidence="7 8">
    <name type="scientific">Cladobotryum mycophilum</name>
    <dbReference type="NCBI Taxonomy" id="491253"/>
    <lineage>
        <taxon>Eukaryota</taxon>
        <taxon>Fungi</taxon>
        <taxon>Dikarya</taxon>
        <taxon>Ascomycota</taxon>
        <taxon>Pezizomycotina</taxon>
        <taxon>Sordariomycetes</taxon>
        <taxon>Hypocreomycetidae</taxon>
        <taxon>Hypocreales</taxon>
        <taxon>Hypocreaceae</taxon>
        <taxon>Cladobotryum</taxon>
    </lineage>
</organism>
<evidence type="ECO:0000313" key="7">
    <source>
        <dbReference type="EMBL" id="KAK5995194.1"/>
    </source>
</evidence>
<evidence type="ECO:0000313" key="8">
    <source>
        <dbReference type="Proteomes" id="UP001338125"/>
    </source>
</evidence>
<evidence type="ECO:0000256" key="5">
    <source>
        <dbReference type="SAM" id="MobiDB-lite"/>
    </source>
</evidence>
<dbReference type="PANTHER" id="PTHR15710:SF243">
    <property type="entry name" value="E3 UBIQUITIN-PROTEIN LIGASE PRAJA-2 ISOFORM X1"/>
    <property type="match status" value="1"/>
</dbReference>
<name>A0ABR0ST40_9HYPO</name>
<dbReference type="SUPFAM" id="SSF57850">
    <property type="entry name" value="RING/U-box"/>
    <property type="match status" value="1"/>
</dbReference>
<dbReference type="Pfam" id="PF13639">
    <property type="entry name" value="zf-RING_2"/>
    <property type="match status" value="1"/>
</dbReference>
<dbReference type="Proteomes" id="UP001338125">
    <property type="component" value="Unassembled WGS sequence"/>
</dbReference>
<dbReference type="Gene3D" id="3.30.40.10">
    <property type="entry name" value="Zinc/RING finger domain, C3HC4 (zinc finger)"/>
    <property type="match status" value="1"/>
</dbReference>
<keyword evidence="2 4" id="KW-0863">Zinc-finger</keyword>
<dbReference type="InterPro" id="IPR013083">
    <property type="entry name" value="Znf_RING/FYVE/PHD"/>
</dbReference>
<gene>
    <name evidence="7" type="ORF">PT974_03592</name>
</gene>
<dbReference type="InterPro" id="IPR001841">
    <property type="entry name" value="Znf_RING"/>
</dbReference>
<accession>A0ABR0ST40</accession>
<reference evidence="7 8" key="1">
    <citation type="submission" date="2024-01" db="EMBL/GenBank/DDBJ databases">
        <title>Complete genome of Cladobotryum mycophilum ATHUM6906.</title>
        <authorList>
            <person name="Christinaki A.C."/>
            <person name="Myridakis A.I."/>
            <person name="Kouvelis V.N."/>
        </authorList>
    </citation>
    <scope>NUCLEOTIDE SEQUENCE [LARGE SCALE GENOMIC DNA]</scope>
    <source>
        <strain evidence="7 8">ATHUM6906</strain>
    </source>
</reference>
<comment type="caution">
    <text evidence="7">The sequence shown here is derived from an EMBL/GenBank/DDBJ whole genome shotgun (WGS) entry which is preliminary data.</text>
</comment>
<evidence type="ECO:0000256" key="2">
    <source>
        <dbReference type="ARBA" id="ARBA00022771"/>
    </source>
</evidence>
<dbReference type="PROSITE" id="PS50089">
    <property type="entry name" value="ZF_RING_2"/>
    <property type="match status" value="1"/>
</dbReference>
<keyword evidence="8" id="KW-1185">Reference proteome</keyword>
<proteinExistence type="predicted"/>
<feature type="domain" description="RING-type" evidence="6">
    <location>
        <begin position="127"/>
        <end position="172"/>
    </location>
</feature>
<feature type="region of interest" description="Disordered" evidence="5">
    <location>
        <begin position="1"/>
        <end position="22"/>
    </location>
</feature>
<keyword evidence="3" id="KW-0862">Zinc</keyword>